<evidence type="ECO:0000256" key="3">
    <source>
        <dbReference type="ARBA" id="ARBA00023002"/>
    </source>
</evidence>
<dbReference type="InterPro" id="IPR045020">
    <property type="entry name" value="PRX_1cys"/>
</dbReference>
<evidence type="ECO:0000256" key="8">
    <source>
        <dbReference type="ARBA" id="ARBA00051132"/>
    </source>
</evidence>
<dbReference type="InterPro" id="IPR013766">
    <property type="entry name" value="Thioredoxin_domain"/>
</dbReference>
<evidence type="ECO:0000256" key="9">
    <source>
        <dbReference type="PIRNR" id="PIRNR000239"/>
    </source>
</evidence>
<dbReference type="GO" id="GO:0005829">
    <property type="term" value="C:cytosol"/>
    <property type="evidence" value="ECO:0007669"/>
    <property type="project" value="TreeGrafter"/>
</dbReference>
<dbReference type="Gene3D" id="3.30.1020.10">
    <property type="entry name" value="Antioxidant, Horf6, Chain A, domain2"/>
    <property type="match status" value="1"/>
</dbReference>
<evidence type="ECO:0000256" key="6">
    <source>
        <dbReference type="ARBA" id="ARBA00026176"/>
    </source>
</evidence>
<evidence type="ECO:0000256" key="7">
    <source>
        <dbReference type="ARBA" id="ARBA00037420"/>
    </source>
</evidence>
<dbReference type="InterPro" id="IPR036249">
    <property type="entry name" value="Thioredoxin-like_sf"/>
</dbReference>
<dbReference type="InterPro" id="IPR000866">
    <property type="entry name" value="AhpC/TSA"/>
</dbReference>
<comment type="similarity">
    <text evidence="5">Belongs to the peroxiredoxin family. Prx6 subfamily.</text>
</comment>
<keyword evidence="1 9" id="KW-0575">Peroxidase</keyword>
<dbReference type="Proteomes" id="UP001152759">
    <property type="component" value="Chromosome 7"/>
</dbReference>
<organism evidence="12 13">
    <name type="scientific">Bemisia tabaci</name>
    <name type="common">Sweetpotato whitefly</name>
    <name type="synonym">Aleurodes tabaci</name>
    <dbReference type="NCBI Taxonomy" id="7038"/>
    <lineage>
        <taxon>Eukaryota</taxon>
        <taxon>Metazoa</taxon>
        <taxon>Ecdysozoa</taxon>
        <taxon>Arthropoda</taxon>
        <taxon>Hexapoda</taxon>
        <taxon>Insecta</taxon>
        <taxon>Pterygota</taxon>
        <taxon>Neoptera</taxon>
        <taxon>Paraneoptera</taxon>
        <taxon>Hemiptera</taxon>
        <taxon>Sternorrhyncha</taxon>
        <taxon>Aleyrodoidea</taxon>
        <taxon>Aleyrodidae</taxon>
        <taxon>Aleyrodinae</taxon>
        <taxon>Bemisia</taxon>
    </lineage>
</organism>
<evidence type="ECO:0000256" key="1">
    <source>
        <dbReference type="ARBA" id="ARBA00022559"/>
    </source>
</evidence>
<dbReference type="EMBL" id="OU963868">
    <property type="protein sequence ID" value="CAH0392726.1"/>
    <property type="molecule type" value="Genomic_DNA"/>
</dbReference>
<keyword evidence="3 9" id="KW-0560">Oxidoreductase</keyword>
<dbReference type="PANTHER" id="PTHR43503:SF4">
    <property type="entry name" value="PEROXIREDOXIN-6"/>
    <property type="match status" value="1"/>
</dbReference>
<dbReference type="PIRSF" id="PIRSF000239">
    <property type="entry name" value="AHPC"/>
    <property type="match status" value="1"/>
</dbReference>
<name>A0A9P0AJ89_BEMTA</name>
<dbReference type="GO" id="GO:0005739">
    <property type="term" value="C:mitochondrion"/>
    <property type="evidence" value="ECO:0007669"/>
    <property type="project" value="TreeGrafter"/>
</dbReference>
<reference evidence="12" key="1">
    <citation type="submission" date="2021-12" db="EMBL/GenBank/DDBJ databases">
        <authorList>
            <person name="King R."/>
        </authorList>
    </citation>
    <scope>NUCLEOTIDE SEQUENCE</scope>
</reference>
<dbReference type="AlphaFoldDB" id="A0A9P0AJ89"/>
<evidence type="ECO:0000259" key="11">
    <source>
        <dbReference type="PROSITE" id="PS51352"/>
    </source>
</evidence>
<feature type="domain" description="Thioredoxin" evidence="11">
    <location>
        <begin position="1"/>
        <end position="165"/>
    </location>
</feature>
<keyword evidence="13" id="KW-1185">Reference proteome</keyword>
<sequence length="221" mass="24981">MKLGDIFPNFEAETTDGPITFHEWLGDSWGILFSHPADFTPVCTTELARAATLHPEFAKRKVKLIALSCDAVSTHKSWIKDIKAYGNLPHEGNFPFPIIDDVSRKLAVDLNMLDPDEKSKDGLPLTCRAVFVIDPRKKLRASILYPASSGRNFDEILRLVDSLQLTDRHQVATPADWKNGFKCVIQPTVSDEDAKNVYNYDFDTYPLPSNKGYLRMVRQPE</sequence>
<dbReference type="SUPFAM" id="SSF52833">
    <property type="entry name" value="Thioredoxin-like"/>
    <property type="match status" value="1"/>
</dbReference>
<gene>
    <name evidence="12" type="ORF">BEMITA_LOCUS11202</name>
</gene>
<evidence type="ECO:0000313" key="12">
    <source>
        <dbReference type="EMBL" id="CAH0392726.1"/>
    </source>
</evidence>
<dbReference type="Pfam" id="PF00578">
    <property type="entry name" value="AhpC-TSA"/>
    <property type="match status" value="1"/>
</dbReference>
<dbReference type="GO" id="GO:0051920">
    <property type="term" value="F:peroxiredoxin activity"/>
    <property type="evidence" value="ECO:0007669"/>
    <property type="project" value="InterPro"/>
</dbReference>
<dbReference type="PROSITE" id="PS51352">
    <property type="entry name" value="THIOREDOXIN_2"/>
    <property type="match status" value="1"/>
</dbReference>
<keyword evidence="2 9" id="KW-0049">Antioxidant</keyword>
<evidence type="ECO:0000256" key="2">
    <source>
        <dbReference type="ARBA" id="ARBA00022862"/>
    </source>
</evidence>
<evidence type="ECO:0000256" key="4">
    <source>
        <dbReference type="ARBA" id="ARBA00023284"/>
    </source>
</evidence>
<dbReference type="FunFam" id="3.30.1020.10:FF:000001">
    <property type="entry name" value="1-Cys peroxiredoxin"/>
    <property type="match status" value="1"/>
</dbReference>
<dbReference type="GO" id="GO:0045454">
    <property type="term" value="P:cell redox homeostasis"/>
    <property type="evidence" value="ECO:0007669"/>
    <property type="project" value="TreeGrafter"/>
</dbReference>
<dbReference type="OrthoDB" id="2996783at2759"/>
<dbReference type="Pfam" id="PF10417">
    <property type="entry name" value="1-cysPrx_C"/>
    <property type="match status" value="1"/>
</dbReference>
<evidence type="ECO:0000256" key="5">
    <source>
        <dbReference type="ARBA" id="ARBA00025719"/>
    </source>
</evidence>
<dbReference type="Gene3D" id="3.40.30.10">
    <property type="entry name" value="Glutaredoxin"/>
    <property type="match status" value="1"/>
</dbReference>
<dbReference type="CDD" id="cd03016">
    <property type="entry name" value="PRX_1cys"/>
    <property type="match status" value="1"/>
</dbReference>
<protein>
    <recommendedName>
        <fullName evidence="6">1-Cys peroxiredoxin</fullName>
    </recommendedName>
</protein>
<dbReference type="KEGG" id="btab:109035650"/>
<evidence type="ECO:0000313" key="13">
    <source>
        <dbReference type="Proteomes" id="UP001152759"/>
    </source>
</evidence>
<feature type="active site" description="Cysteine sulfenic acid (-SOH) intermediate; for peroxidase activity" evidence="10">
    <location>
        <position position="43"/>
    </location>
</feature>
<comment type="function">
    <text evidence="7">Thiol-specific peroxidase that catalyzes the reduction of hydrogen peroxide and organic hydroperoxides to water and alcohols, respectively. Plays a role in cell protection against oxidative stress by detoxifying peroxides.</text>
</comment>
<dbReference type="PANTHER" id="PTHR43503">
    <property type="entry name" value="MCG48959-RELATED"/>
    <property type="match status" value="1"/>
</dbReference>
<dbReference type="InterPro" id="IPR024706">
    <property type="entry name" value="Peroxiredoxin_AhpC-typ"/>
</dbReference>
<accession>A0A9P0AJ89</accession>
<proteinExistence type="inferred from homology"/>
<comment type="catalytic activity">
    <reaction evidence="8">
        <text>a hydroperoxide + [protein]-dithiol = [protein]-disulfide + an alcohol + H2O</text>
        <dbReference type="Rhea" id="RHEA:10008"/>
        <dbReference type="Rhea" id="RHEA-COMP:10593"/>
        <dbReference type="Rhea" id="RHEA-COMP:10594"/>
        <dbReference type="ChEBI" id="CHEBI:15377"/>
        <dbReference type="ChEBI" id="CHEBI:29950"/>
        <dbReference type="ChEBI" id="CHEBI:30879"/>
        <dbReference type="ChEBI" id="CHEBI:35924"/>
        <dbReference type="ChEBI" id="CHEBI:50058"/>
    </reaction>
</comment>
<dbReference type="FunFam" id="3.40.30.10:FF:000011">
    <property type="entry name" value="Peroxiredoxin PRX1"/>
    <property type="match status" value="1"/>
</dbReference>
<keyword evidence="4 9" id="KW-0676">Redox-active center</keyword>
<evidence type="ECO:0000256" key="10">
    <source>
        <dbReference type="PIRSR" id="PIRSR000239-1"/>
    </source>
</evidence>
<dbReference type="InterPro" id="IPR019479">
    <property type="entry name" value="Peroxiredoxin_C"/>
</dbReference>